<dbReference type="SUPFAM" id="SSF57535">
    <property type="entry name" value="Complement control module/SCR domain"/>
    <property type="match status" value="1"/>
</dbReference>
<keyword evidence="1" id="KW-1015">Disulfide bond</keyword>
<dbReference type="Proteomes" id="UP000318571">
    <property type="component" value="Chromosome 9"/>
</dbReference>
<accession>A0A553P0I3</accession>
<evidence type="ECO:0008006" key="4">
    <source>
        <dbReference type="Google" id="ProtNLM"/>
    </source>
</evidence>
<dbReference type="EMBL" id="VCGU01000009">
    <property type="protein sequence ID" value="TRY71204.1"/>
    <property type="molecule type" value="Genomic_DNA"/>
</dbReference>
<evidence type="ECO:0000256" key="1">
    <source>
        <dbReference type="ARBA" id="ARBA00023157"/>
    </source>
</evidence>
<organism evidence="2 3">
    <name type="scientific">Tigriopus californicus</name>
    <name type="common">Marine copepod</name>
    <dbReference type="NCBI Taxonomy" id="6832"/>
    <lineage>
        <taxon>Eukaryota</taxon>
        <taxon>Metazoa</taxon>
        <taxon>Ecdysozoa</taxon>
        <taxon>Arthropoda</taxon>
        <taxon>Crustacea</taxon>
        <taxon>Multicrustacea</taxon>
        <taxon>Hexanauplia</taxon>
        <taxon>Copepoda</taxon>
        <taxon>Harpacticoida</taxon>
        <taxon>Harpacticidae</taxon>
        <taxon>Tigriopus</taxon>
    </lineage>
</organism>
<sequence length="248" mass="27373">MLDWQRTFLHIEQFCDDPPLPPSDSNLELASRGQAVKLNDTVTYRCLGDARLEQGTNFNIECGHDGNYQNSSWPTCVLRFRVPAETFNLSTSQPNGISNASTHGPGQAFDGNWATMFKINSSGNIPFLQVDFGQERLPLSIKLVLPNASSGCINNHEDLRVAALNSSLNPGEDPSSRTILEADIQSVPYPPVKDCAQLMAYGSQGSSIYNLDITGGLNPENVADVLCRESQWTPILRRFHPQDVNDMF</sequence>
<evidence type="ECO:0000313" key="2">
    <source>
        <dbReference type="EMBL" id="TRY71204.1"/>
    </source>
</evidence>
<proteinExistence type="predicted"/>
<gene>
    <name evidence="2" type="ORF">TCAL_10675</name>
</gene>
<dbReference type="InterPro" id="IPR035976">
    <property type="entry name" value="Sushi/SCR/CCP_sf"/>
</dbReference>
<feature type="non-terminal residue" evidence="2">
    <location>
        <position position="248"/>
    </location>
</feature>
<dbReference type="Gene3D" id="2.10.70.10">
    <property type="entry name" value="Complement Module, domain 1"/>
    <property type="match status" value="1"/>
</dbReference>
<name>A0A553P0I3_TIGCA</name>
<reference evidence="2 3" key="1">
    <citation type="journal article" date="2018" name="Nat. Ecol. Evol.">
        <title>Genomic signatures of mitonuclear coevolution across populations of Tigriopus californicus.</title>
        <authorList>
            <person name="Barreto F.S."/>
            <person name="Watson E.T."/>
            <person name="Lima T.G."/>
            <person name="Willett C.S."/>
            <person name="Edmands S."/>
            <person name="Li W."/>
            <person name="Burton R.S."/>
        </authorList>
    </citation>
    <scope>NUCLEOTIDE SEQUENCE [LARGE SCALE GENOMIC DNA]</scope>
    <source>
        <strain evidence="2 3">San Diego</strain>
    </source>
</reference>
<keyword evidence="3" id="KW-1185">Reference proteome</keyword>
<evidence type="ECO:0000313" key="3">
    <source>
        <dbReference type="Proteomes" id="UP000318571"/>
    </source>
</evidence>
<dbReference type="AlphaFoldDB" id="A0A553P0I3"/>
<protein>
    <recommendedName>
        <fullName evidence="4">Sushi domain-containing protein</fullName>
    </recommendedName>
</protein>
<comment type="caution">
    <text evidence="2">The sequence shown here is derived from an EMBL/GenBank/DDBJ whole genome shotgun (WGS) entry which is preliminary data.</text>
</comment>